<dbReference type="RefSeq" id="XP_033578709.1">
    <property type="nucleotide sequence ID" value="XM_033715418.1"/>
</dbReference>
<keyword evidence="4 5" id="KW-0408">Iron</keyword>
<reference evidence="9" key="3">
    <citation type="submission" date="2025-04" db="UniProtKB">
        <authorList>
            <consortium name="RefSeq"/>
        </authorList>
    </citation>
    <scope>IDENTIFICATION</scope>
    <source>
        <strain evidence="9">CBS 304.34</strain>
    </source>
</reference>
<gene>
    <name evidence="7 9" type="ORF">BDZ99DRAFT_385195</name>
</gene>
<keyword evidence="2 5" id="KW-0479">Metal-binding</keyword>
<evidence type="ECO:0000256" key="4">
    <source>
        <dbReference type="ARBA" id="ARBA00023004"/>
    </source>
</evidence>
<dbReference type="CDD" id="cd11065">
    <property type="entry name" value="CYP64-like"/>
    <property type="match status" value="1"/>
</dbReference>
<dbReference type="InterPro" id="IPR036396">
    <property type="entry name" value="Cyt_P450_sf"/>
</dbReference>
<dbReference type="SUPFAM" id="SSF48264">
    <property type="entry name" value="Cytochrome P450"/>
    <property type="match status" value="1"/>
</dbReference>
<dbReference type="PRINTS" id="PR00463">
    <property type="entry name" value="EP450I"/>
</dbReference>
<dbReference type="GO" id="GO:0004497">
    <property type="term" value="F:monooxygenase activity"/>
    <property type="evidence" value="ECO:0007669"/>
    <property type="project" value="UniProtKB-KW"/>
</dbReference>
<reference evidence="9" key="2">
    <citation type="submission" date="2020-04" db="EMBL/GenBank/DDBJ databases">
        <authorList>
            <consortium name="NCBI Genome Project"/>
        </authorList>
    </citation>
    <scope>NUCLEOTIDE SEQUENCE</scope>
    <source>
        <strain evidence="9">CBS 304.34</strain>
    </source>
</reference>
<evidence type="ECO:0000313" key="7">
    <source>
        <dbReference type="EMBL" id="KAF2811745.1"/>
    </source>
</evidence>
<comment type="cofactor">
    <cofactor evidence="5">
        <name>heme</name>
        <dbReference type="ChEBI" id="CHEBI:30413"/>
    </cofactor>
</comment>
<dbReference type="InterPro" id="IPR017972">
    <property type="entry name" value="Cyt_P450_CS"/>
</dbReference>
<name>A0A6A6YUV0_9PEZI</name>
<dbReference type="PROSITE" id="PS00086">
    <property type="entry name" value="CYTOCHROME_P450"/>
    <property type="match status" value="1"/>
</dbReference>
<evidence type="ECO:0000256" key="2">
    <source>
        <dbReference type="ARBA" id="ARBA00022723"/>
    </source>
</evidence>
<evidence type="ECO:0000313" key="9">
    <source>
        <dbReference type="RefSeq" id="XP_033578709.1"/>
    </source>
</evidence>
<dbReference type="InterPro" id="IPR050364">
    <property type="entry name" value="Cytochrome_P450_fung"/>
</dbReference>
<protein>
    <submittedName>
        <fullName evidence="7 9">O-methylsterigmatocystin oxidoreductase</fullName>
    </submittedName>
</protein>
<dbReference type="GO" id="GO:0005506">
    <property type="term" value="F:iron ion binding"/>
    <property type="evidence" value="ECO:0007669"/>
    <property type="project" value="InterPro"/>
</dbReference>
<proteinExistence type="inferred from homology"/>
<evidence type="ECO:0000256" key="5">
    <source>
        <dbReference type="PIRSR" id="PIRSR602401-1"/>
    </source>
</evidence>
<keyword evidence="6" id="KW-0503">Monooxygenase</keyword>
<evidence type="ECO:0000256" key="6">
    <source>
        <dbReference type="RuleBase" id="RU000461"/>
    </source>
</evidence>
<accession>A0A6A6YUV0</accession>
<comment type="similarity">
    <text evidence="1 6">Belongs to the cytochrome P450 family.</text>
</comment>
<keyword evidence="5 6" id="KW-0349">Heme</keyword>
<keyword evidence="8" id="KW-1185">Reference proteome</keyword>
<dbReference type="PANTHER" id="PTHR46300:SF5">
    <property type="entry name" value="CYTOCHROME P450"/>
    <property type="match status" value="1"/>
</dbReference>
<organism evidence="7">
    <name type="scientific">Mytilinidion resinicola</name>
    <dbReference type="NCBI Taxonomy" id="574789"/>
    <lineage>
        <taxon>Eukaryota</taxon>
        <taxon>Fungi</taxon>
        <taxon>Dikarya</taxon>
        <taxon>Ascomycota</taxon>
        <taxon>Pezizomycotina</taxon>
        <taxon>Dothideomycetes</taxon>
        <taxon>Pleosporomycetidae</taxon>
        <taxon>Mytilinidiales</taxon>
        <taxon>Mytilinidiaceae</taxon>
        <taxon>Mytilinidion</taxon>
    </lineage>
</organism>
<dbReference type="InterPro" id="IPR002401">
    <property type="entry name" value="Cyt_P450_E_grp-I"/>
</dbReference>
<dbReference type="Proteomes" id="UP000504636">
    <property type="component" value="Unplaced"/>
</dbReference>
<dbReference type="InterPro" id="IPR001128">
    <property type="entry name" value="Cyt_P450"/>
</dbReference>
<dbReference type="OrthoDB" id="2789670at2759"/>
<dbReference type="PANTHER" id="PTHR46300">
    <property type="entry name" value="P450, PUTATIVE (EUROFUNG)-RELATED-RELATED"/>
    <property type="match status" value="1"/>
</dbReference>
<dbReference type="Gene3D" id="1.10.630.10">
    <property type="entry name" value="Cytochrome P450"/>
    <property type="match status" value="1"/>
</dbReference>
<evidence type="ECO:0000256" key="1">
    <source>
        <dbReference type="ARBA" id="ARBA00010617"/>
    </source>
</evidence>
<evidence type="ECO:0000256" key="3">
    <source>
        <dbReference type="ARBA" id="ARBA00023002"/>
    </source>
</evidence>
<keyword evidence="3 6" id="KW-0560">Oxidoreductase</keyword>
<dbReference type="GO" id="GO:0020037">
    <property type="term" value="F:heme binding"/>
    <property type="evidence" value="ECO:0007669"/>
    <property type="project" value="InterPro"/>
</dbReference>
<dbReference type="GO" id="GO:0016705">
    <property type="term" value="F:oxidoreductase activity, acting on paired donors, with incorporation or reduction of molecular oxygen"/>
    <property type="evidence" value="ECO:0007669"/>
    <property type="project" value="InterPro"/>
</dbReference>
<evidence type="ECO:0000313" key="8">
    <source>
        <dbReference type="Proteomes" id="UP000504636"/>
    </source>
</evidence>
<reference evidence="7 9" key="1">
    <citation type="journal article" date="2020" name="Stud. Mycol.">
        <title>101 Dothideomycetes genomes: a test case for predicting lifestyles and emergence of pathogens.</title>
        <authorList>
            <person name="Haridas S."/>
            <person name="Albert R."/>
            <person name="Binder M."/>
            <person name="Bloem J."/>
            <person name="Labutti K."/>
            <person name="Salamov A."/>
            <person name="Andreopoulos B."/>
            <person name="Baker S."/>
            <person name="Barry K."/>
            <person name="Bills G."/>
            <person name="Bluhm B."/>
            <person name="Cannon C."/>
            <person name="Castanera R."/>
            <person name="Culley D."/>
            <person name="Daum C."/>
            <person name="Ezra D."/>
            <person name="Gonzalez J."/>
            <person name="Henrissat B."/>
            <person name="Kuo A."/>
            <person name="Liang C."/>
            <person name="Lipzen A."/>
            <person name="Lutzoni F."/>
            <person name="Magnuson J."/>
            <person name="Mondo S."/>
            <person name="Nolan M."/>
            <person name="Ohm R."/>
            <person name="Pangilinan J."/>
            <person name="Park H.-J."/>
            <person name="Ramirez L."/>
            <person name="Alfaro M."/>
            <person name="Sun H."/>
            <person name="Tritt A."/>
            <person name="Yoshinaga Y."/>
            <person name="Zwiers L.-H."/>
            <person name="Turgeon B."/>
            <person name="Goodwin S."/>
            <person name="Spatafora J."/>
            <person name="Crous P."/>
            <person name="Grigoriev I."/>
        </authorList>
    </citation>
    <scope>NUCLEOTIDE SEQUENCE</scope>
    <source>
        <strain evidence="7 9">CBS 304.34</strain>
    </source>
</reference>
<dbReference type="EMBL" id="MU003698">
    <property type="protein sequence ID" value="KAF2811745.1"/>
    <property type="molecule type" value="Genomic_DNA"/>
</dbReference>
<dbReference type="Pfam" id="PF00067">
    <property type="entry name" value="p450"/>
    <property type="match status" value="1"/>
</dbReference>
<feature type="binding site" description="axial binding residue" evidence="5">
    <location>
        <position position="448"/>
    </location>
    <ligand>
        <name>heme</name>
        <dbReference type="ChEBI" id="CHEBI:30413"/>
    </ligand>
    <ligandPart>
        <name>Fe</name>
        <dbReference type="ChEBI" id="CHEBI:18248"/>
    </ligandPart>
</feature>
<dbReference type="GeneID" id="54456311"/>
<sequence length="521" mass="58178">MVFPLNVLSLSAALLLVGVCYKLYTKLFAGKYPLPPGPKAQFLVGHYGIVPAEGPQFQYAKWSKELNTDILYFESFGTKWIVLNSLQASIDLLDKRGNNYSDRPRFIMNDLMGWAPTLTWLRWSPKMLQHRKLLQPPFSKSKVSQYCPLQRREAIKAAQSILRTNADPMAWNNAIRRFAVAVVINIGFGVEIEDDKSPFIKLADDAAMAISNAGAPASSIVDRFPATRFLPSSLPFMERKRYAETWRFAIQNITNIPFAATQSAMAAQRPRHCFAATRLAIHAANAEKGIPNDFSLDDIKGAAAAIYIAGNDTTQTTIALFVLYLMQHPPVHRKATAEIDGVVGKDRLPEFSDVPNLPYLNLVLHECYRMNPLSPLGIPHASVAEDVYRGMRIPAGTIVYQNVWAMTHDAAVYSRAFEFWPERYLSKEEGGAGEPFPVGNFGFGRRVCIGRNLAENSMFIMFAVLLATVEFGWPVGLGGGEEQYEVEWSFKGQAHPLPFKCRMAPRSEKAEVLLMNADLSF</sequence>
<dbReference type="PRINTS" id="PR00385">
    <property type="entry name" value="P450"/>
</dbReference>
<dbReference type="AlphaFoldDB" id="A0A6A6YUV0"/>